<dbReference type="AlphaFoldDB" id="A0A6G0XL18"/>
<proteinExistence type="predicted"/>
<organism evidence="2 3">
    <name type="scientific">Aphanomyces euteiches</name>
    <dbReference type="NCBI Taxonomy" id="100861"/>
    <lineage>
        <taxon>Eukaryota</taxon>
        <taxon>Sar</taxon>
        <taxon>Stramenopiles</taxon>
        <taxon>Oomycota</taxon>
        <taxon>Saprolegniomycetes</taxon>
        <taxon>Saprolegniales</taxon>
        <taxon>Verrucalvaceae</taxon>
        <taxon>Aphanomyces</taxon>
    </lineage>
</organism>
<dbReference type="Pfam" id="PF00266">
    <property type="entry name" value="Aminotran_5"/>
    <property type="match status" value="1"/>
</dbReference>
<dbReference type="InterPro" id="IPR015424">
    <property type="entry name" value="PyrdxlP-dep_Trfase"/>
</dbReference>
<name>A0A6G0XL18_9STRA</name>
<dbReference type="InterPro" id="IPR015421">
    <property type="entry name" value="PyrdxlP-dep_Trfase_major"/>
</dbReference>
<dbReference type="Gene3D" id="3.40.640.10">
    <property type="entry name" value="Type I PLP-dependent aspartate aminotransferase-like (Major domain)"/>
    <property type="match status" value="1"/>
</dbReference>
<dbReference type="SUPFAM" id="SSF53383">
    <property type="entry name" value="PLP-dependent transferases"/>
    <property type="match status" value="1"/>
</dbReference>
<keyword evidence="3" id="KW-1185">Reference proteome</keyword>
<evidence type="ECO:0000259" key="1">
    <source>
        <dbReference type="Pfam" id="PF00266"/>
    </source>
</evidence>
<dbReference type="Proteomes" id="UP000481153">
    <property type="component" value="Unassembled WGS sequence"/>
</dbReference>
<dbReference type="Gene3D" id="3.90.1150.10">
    <property type="entry name" value="Aspartate Aminotransferase, domain 1"/>
    <property type="match status" value="1"/>
</dbReference>
<evidence type="ECO:0000313" key="3">
    <source>
        <dbReference type="Proteomes" id="UP000481153"/>
    </source>
</evidence>
<feature type="domain" description="Aminotransferase class V" evidence="1">
    <location>
        <begin position="76"/>
        <end position="483"/>
    </location>
</feature>
<accession>A0A6G0XL18</accession>
<dbReference type="PANTHER" id="PTHR43686:SF1">
    <property type="entry name" value="AMINOTRAN_5 DOMAIN-CONTAINING PROTEIN"/>
    <property type="match status" value="1"/>
</dbReference>
<dbReference type="InterPro" id="IPR000192">
    <property type="entry name" value="Aminotrans_V_dom"/>
</dbReference>
<gene>
    <name evidence="2" type="ORF">Ae201684_003686</name>
</gene>
<evidence type="ECO:0000313" key="2">
    <source>
        <dbReference type="EMBL" id="KAF0741121.1"/>
    </source>
</evidence>
<dbReference type="InterPro" id="IPR015422">
    <property type="entry name" value="PyrdxlP-dep_Trfase_small"/>
</dbReference>
<sequence length="657" mass="72659">MPLTFECLVPKLAAAGHEHSTQISQDKTCKGNVNYVPAPTTTMNDDSGKALLQYLRSNIIGKNMTFTTPFGSRPLVYVDYTASGRSLQCIEDYIQTQVMPFYGNTHTTTSITGLQSTAFREEARGLIAEAVKAAKHKDAVIFTGSGSTGAVHKLVHILGLHLPHPKMSKRPVVFVGPFEHHSNLLPWRESHCDVVQIHESDQGLVDMAHLTQMLKKYAGRPLKIGSFSAASNVTGIVSDVNAIASLLHTHGALAFFDYASCAPYVDMDMNAGSLSYKDAIFFSGHKFLGGPGSPGVLVVKKKLFMTDVPTTPGGGTVLYVTQNDHYYVNHIEEREEGGTPDIIGSIRLGMAFQIKQRTGTTTIMQCERANLSKVMKALDGIPQVVVLGRCQNVDKLPIISFLIRSGDRFLHYNFVGALLNDLFGIQSRGGCACAGPYGHRLLGISKAHTAKLNAALLENFHVLKPGFTRVSFPYILSDAEVEYVVEAIKFVARHGWKFLWQYEFRRETGEWFHTSLHLNKVETPQLRGFFTTSLSLPNAVEACKSTYKLYLDKAHALARVALCHFFCLPNPLPSSKDQLRWFLYPWDIVSFIQRDGNHVYLACHAIVGPVNPSLYCQLPSQSRTIGQNLWGRLALHVFSSVRSPARGSHNSHQLGRQ</sequence>
<dbReference type="PANTHER" id="PTHR43686">
    <property type="entry name" value="SULFURTRANSFERASE-RELATED"/>
    <property type="match status" value="1"/>
</dbReference>
<comment type="caution">
    <text evidence="2">The sequence shown here is derived from an EMBL/GenBank/DDBJ whole genome shotgun (WGS) entry which is preliminary data.</text>
</comment>
<dbReference type="VEuPathDB" id="FungiDB:AeMF1_007237"/>
<dbReference type="EMBL" id="VJMJ01000041">
    <property type="protein sequence ID" value="KAF0741121.1"/>
    <property type="molecule type" value="Genomic_DNA"/>
</dbReference>
<reference evidence="2 3" key="1">
    <citation type="submission" date="2019-07" db="EMBL/GenBank/DDBJ databases">
        <title>Genomics analysis of Aphanomyces spp. identifies a new class of oomycete effector associated with host adaptation.</title>
        <authorList>
            <person name="Gaulin E."/>
        </authorList>
    </citation>
    <scope>NUCLEOTIDE SEQUENCE [LARGE SCALE GENOMIC DNA]</scope>
    <source>
        <strain evidence="2 3">ATCC 201684</strain>
    </source>
</reference>
<protein>
    <recommendedName>
        <fullName evidence="1">Aminotransferase class V domain-containing protein</fullName>
    </recommendedName>
</protein>